<evidence type="ECO:0000313" key="1">
    <source>
        <dbReference type="EMBL" id="KAG8229506.1"/>
    </source>
</evidence>
<evidence type="ECO:0000313" key="2">
    <source>
        <dbReference type="Proteomes" id="UP000792457"/>
    </source>
</evidence>
<proteinExistence type="predicted"/>
<sequence length="63" mass="7064">MIKVAKEIASKKGILSTPNQKIGRVSDEEIVFRLVPGKKDFISIAGDDERLQNQKRLVLSNIK</sequence>
<dbReference type="AlphaFoldDB" id="A0A8K0P114"/>
<dbReference type="EMBL" id="KZ308433">
    <property type="protein sequence ID" value="KAG8229506.1"/>
    <property type="molecule type" value="Genomic_DNA"/>
</dbReference>
<comment type="caution">
    <text evidence="1">The sequence shown here is derived from an EMBL/GenBank/DDBJ whole genome shotgun (WGS) entry which is preliminary data.</text>
</comment>
<keyword evidence="2" id="KW-1185">Reference proteome</keyword>
<gene>
    <name evidence="1" type="ORF">J437_LFUL004912</name>
</gene>
<protein>
    <submittedName>
        <fullName evidence="1">Uncharacterized protein</fullName>
    </submittedName>
</protein>
<name>A0A8K0P114_LADFU</name>
<dbReference type="OrthoDB" id="10062343at2759"/>
<reference evidence="1" key="2">
    <citation type="submission" date="2017-10" db="EMBL/GenBank/DDBJ databases">
        <title>Ladona fulva Genome sequencing and assembly.</title>
        <authorList>
            <person name="Murali S."/>
            <person name="Richards S."/>
            <person name="Bandaranaike D."/>
            <person name="Bellair M."/>
            <person name="Blankenburg K."/>
            <person name="Chao H."/>
            <person name="Dinh H."/>
            <person name="Doddapaneni H."/>
            <person name="Dugan-Rocha S."/>
            <person name="Elkadiri S."/>
            <person name="Gnanaolivu R."/>
            <person name="Hernandez B."/>
            <person name="Skinner E."/>
            <person name="Javaid M."/>
            <person name="Lee S."/>
            <person name="Li M."/>
            <person name="Ming W."/>
            <person name="Munidasa M."/>
            <person name="Muniz J."/>
            <person name="Nguyen L."/>
            <person name="Hughes D."/>
            <person name="Osuji N."/>
            <person name="Pu L.-L."/>
            <person name="Puazo M."/>
            <person name="Qu C."/>
            <person name="Quiroz J."/>
            <person name="Raj R."/>
            <person name="Weissenberger G."/>
            <person name="Xin Y."/>
            <person name="Zou X."/>
            <person name="Han Y."/>
            <person name="Worley K."/>
            <person name="Muzny D."/>
            <person name="Gibbs R."/>
        </authorList>
    </citation>
    <scope>NUCLEOTIDE SEQUENCE</scope>
    <source>
        <strain evidence="1">Sampled in the wild</strain>
    </source>
</reference>
<dbReference type="Proteomes" id="UP000792457">
    <property type="component" value="Unassembled WGS sequence"/>
</dbReference>
<organism evidence="1 2">
    <name type="scientific">Ladona fulva</name>
    <name type="common">Scarce chaser dragonfly</name>
    <name type="synonym">Libellula fulva</name>
    <dbReference type="NCBI Taxonomy" id="123851"/>
    <lineage>
        <taxon>Eukaryota</taxon>
        <taxon>Metazoa</taxon>
        <taxon>Ecdysozoa</taxon>
        <taxon>Arthropoda</taxon>
        <taxon>Hexapoda</taxon>
        <taxon>Insecta</taxon>
        <taxon>Pterygota</taxon>
        <taxon>Palaeoptera</taxon>
        <taxon>Odonata</taxon>
        <taxon>Epiprocta</taxon>
        <taxon>Anisoptera</taxon>
        <taxon>Libelluloidea</taxon>
        <taxon>Libellulidae</taxon>
        <taxon>Ladona</taxon>
    </lineage>
</organism>
<accession>A0A8K0P114</accession>
<reference evidence="1" key="1">
    <citation type="submission" date="2013-04" db="EMBL/GenBank/DDBJ databases">
        <authorList>
            <person name="Qu J."/>
            <person name="Murali S.C."/>
            <person name="Bandaranaike D."/>
            <person name="Bellair M."/>
            <person name="Blankenburg K."/>
            <person name="Chao H."/>
            <person name="Dinh H."/>
            <person name="Doddapaneni H."/>
            <person name="Downs B."/>
            <person name="Dugan-Rocha S."/>
            <person name="Elkadiri S."/>
            <person name="Gnanaolivu R.D."/>
            <person name="Hernandez B."/>
            <person name="Javaid M."/>
            <person name="Jayaseelan J.C."/>
            <person name="Lee S."/>
            <person name="Li M."/>
            <person name="Ming W."/>
            <person name="Munidasa M."/>
            <person name="Muniz J."/>
            <person name="Nguyen L."/>
            <person name="Ongeri F."/>
            <person name="Osuji N."/>
            <person name="Pu L.-L."/>
            <person name="Puazo M."/>
            <person name="Qu C."/>
            <person name="Quiroz J."/>
            <person name="Raj R."/>
            <person name="Weissenberger G."/>
            <person name="Xin Y."/>
            <person name="Zou X."/>
            <person name="Han Y."/>
            <person name="Richards S."/>
            <person name="Worley K."/>
            <person name="Muzny D."/>
            <person name="Gibbs R."/>
        </authorList>
    </citation>
    <scope>NUCLEOTIDE SEQUENCE</scope>
    <source>
        <strain evidence="1">Sampled in the wild</strain>
    </source>
</reference>